<sequence length="208" mass="20908">MKHRIILPGLLAACLAVASCTSGTTSGDTAATGSSGSAAPTTTTTSAATADPVTWAGAFCDGMGVMAQGMVEMLQALLAGGNATDPAAQKAALLQFSEKSGTALTAASEELARIGAPSPETRALHDELVGYFGQAGKGLTDANRELAGLDPNDPQFSAKLEQLGGEAGDPTTLRQQVEKIQGDPVLGAAFKQAPQCTAMGDLLRNMGG</sequence>
<name>A0A918AIA5_9PSEU</name>
<evidence type="ECO:0000313" key="4">
    <source>
        <dbReference type="Proteomes" id="UP000639606"/>
    </source>
</evidence>
<dbReference type="Proteomes" id="UP000639606">
    <property type="component" value="Unassembled WGS sequence"/>
</dbReference>
<accession>A0A918AIA5</accession>
<feature type="chain" id="PRO_5039620841" description="Small secreted protein" evidence="2">
    <location>
        <begin position="19"/>
        <end position="208"/>
    </location>
</feature>
<feature type="region of interest" description="Disordered" evidence="1">
    <location>
        <begin position="26"/>
        <end position="46"/>
    </location>
</feature>
<feature type="signal peptide" evidence="2">
    <location>
        <begin position="1"/>
        <end position="18"/>
    </location>
</feature>
<dbReference type="AlphaFoldDB" id="A0A918AIA5"/>
<protein>
    <recommendedName>
        <fullName evidence="5">Small secreted protein</fullName>
    </recommendedName>
</protein>
<reference evidence="3" key="1">
    <citation type="journal article" date="2014" name="Int. J. Syst. Evol. Microbiol.">
        <title>Complete genome sequence of Corynebacterium casei LMG S-19264T (=DSM 44701T), isolated from a smear-ripened cheese.</title>
        <authorList>
            <consortium name="US DOE Joint Genome Institute (JGI-PGF)"/>
            <person name="Walter F."/>
            <person name="Albersmeier A."/>
            <person name="Kalinowski J."/>
            <person name="Ruckert C."/>
        </authorList>
    </citation>
    <scope>NUCLEOTIDE SEQUENCE</scope>
    <source>
        <strain evidence="3">JCM 3313</strain>
    </source>
</reference>
<evidence type="ECO:0000256" key="1">
    <source>
        <dbReference type="SAM" id="MobiDB-lite"/>
    </source>
</evidence>
<reference evidence="3" key="2">
    <citation type="submission" date="2020-09" db="EMBL/GenBank/DDBJ databases">
        <authorList>
            <person name="Sun Q."/>
            <person name="Ohkuma M."/>
        </authorList>
    </citation>
    <scope>NUCLEOTIDE SEQUENCE</scope>
    <source>
        <strain evidence="3">JCM 3313</strain>
    </source>
</reference>
<proteinExistence type="predicted"/>
<evidence type="ECO:0000256" key="2">
    <source>
        <dbReference type="SAM" id="SignalP"/>
    </source>
</evidence>
<evidence type="ECO:0008006" key="5">
    <source>
        <dbReference type="Google" id="ProtNLM"/>
    </source>
</evidence>
<dbReference type="RefSeq" id="WP_189221272.1">
    <property type="nucleotide sequence ID" value="NZ_BMRG01000001.1"/>
</dbReference>
<keyword evidence="2" id="KW-0732">Signal</keyword>
<evidence type="ECO:0000313" key="3">
    <source>
        <dbReference type="EMBL" id="GGP36086.1"/>
    </source>
</evidence>
<comment type="caution">
    <text evidence="3">The sequence shown here is derived from an EMBL/GenBank/DDBJ whole genome shotgun (WGS) entry which is preliminary data.</text>
</comment>
<keyword evidence="4" id="KW-1185">Reference proteome</keyword>
<organism evidence="3 4">
    <name type="scientific">Saccharothrix coeruleofusca</name>
    <dbReference type="NCBI Taxonomy" id="33919"/>
    <lineage>
        <taxon>Bacteria</taxon>
        <taxon>Bacillati</taxon>
        <taxon>Actinomycetota</taxon>
        <taxon>Actinomycetes</taxon>
        <taxon>Pseudonocardiales</taxon>
        <taxon>Pseudonocardiaceae</taxon>
        <taxon>Saccharothrix</taxon>
    </lineage>
</organism>
<dbReference type="EMBL" id="BMRG01000001">
    <property type="protein sequence ID" value="GGP36086.1"/>
    <property type="molecule type" value="Genomic_DNA"/>
</dbReference>
<gene>
    <name evidence="3" type="ORF">GCM10010185_03890</name>
</gene>
<dbReference type="PROSITE" id="PS51257">
    <property type="entry name" value="PROKAR_LIPOPROTEIN"/>
    <property type="match status" value="1"/>
</dbReference>